<sequence>MRTTTLASAALLAARPIFASDLAPIAARADGGDDAYIQKVCYPPAPKDGFASGQVPPCISIDSIANACQPSGTSPLALEAHAQCMCGGSYFSDYLGCQRCLVLHGARSERDDAYWASVLAAASSALCTGTPTASFPEIFESAGASVAGPTTGGTASSDAKSGETAVSLYYTAKGSQGPGSITGSATGATATAASTPAETGSPTTGGSAKTTSGSGSSSDSDSSAATTEAGDSTAASSSTTPTGNVAAPTGVAEAKGLLMAMAGGALVAAL</sequence>
<comment type="caution">
    <text evidence="3">The sequence shown here is derived from an EMBL/GenBank/DDBJ whole genome shotgun (WGS) entry which is preliminary data.</text>
</comment>
<evidence type="ECO:0000256" key="1">
    <source>
        <dbReference type="SAM" id="MobiDB-lite"/>
    </source>
</evidence>
<evidence type="ECO:0000313" key="3">
    <source>
        <dbReference type="EMBL" id="KAK7951260.1"/>
    </source>
</evidence>
<dbReference type="GeneID" id="92076272"/>
<gene>
    <name evidence="3" type="ORF">PG986_006988</name>
</gene>
<proteinExistence type="predicted"/>
<dbReference type="Proteomes" id="UP001391051">
    <property type="component" value="Unassembled WGS sequence"/>
</dbReference>
<feature type="signal peptide" evidence="2">
    <location>
        <begin position="1"/>
        <end position="19"/>
    </location>
</feature>
<keyword evidence="4" id="KW-1185">Reference proteome</keyword>
<protein>
    <submittedName>
        <fullName evidence="3">Uncharacterized protein</fullName>
    </submittedName>
</protein>
<keyword evidence="2" id="KW-0732">Signal</keyword>
<dbReference type="EMBL" id="JAQQWE010000005">
    <property type="protein sequence ID" value="KAK7951260.1"/>
    <property type="molecule type" value="Genomic_DNA"/>
</dbReference>
<feature type="chain" id="PRO_5046700032" evidence="2">
    <location>
        <begin position="20"/>
        <end position="270"/>
    </location>
</feature>
<feature type="compositionally biased region" description="Low complexity" evidence="1">
    <location>
        <begin position="181"/>
        <end position="243"/>
    </location>
</feature>
<organism evidence="3 4">
    <name type="scientific">Apiospora aurea</name>
    <dbReference type="NCBI Taxonomy" id="335848"/>
    <lineage>
        <taxon>Eukaryota</taxon>
        <taxon>Fungi</taxon>
        <taxon>Dikarya</taxon>
        <taxon>Ascomycota</taxon>
        <taxon>Pezizomycotina</taxon>
        <taxon>Sordariomycetes</taxon>
        <taxon>Xylariomycetidae</taxon>
        <taxon>Amphisphaeriales</taxon>
        <taxon>Apiosporaceae</taxon>
        <taxon>Apiospora</taxon>
    </lineage>
</organism>
<evidence type="ECO:0000313" key="4">
    <source>
        <dbReference type="Proteomes" id="UP001391051"/>
    </source>
</evidence>
<dbReference type="RefSeq" id="XP_066699322.1">
    <property type="nucleotide sequence ID" value="XM_066843210.1"/>
</dbReference>
<accession>A0ABR1QBB1</accession>
<feature type="region of interest" description="Disordered" evidence="1">
    <location>
        <begin position="181"/>
        <end position="245"/>
    </location>
</feature>
<evidence type="ECO:0000256" key="2">
    <source>
        <dbReference type="SAM" id="SignalP"/>
    </source>
</evidence>
<reference evidence="3 4" key="1">
    <citation type="submission" date="2023-01" db="EMBL/GenBank/DDBJ databases">
        <title>Analysis of 21 Apiospora genomes using comparative genomics revels a genus with tremendous synthesis potential of carbohydrate active enzymes and secondary metabolites.</title>
        <authorList>
            <person name="Sorensen T."/>
        </authorList>
    </citation>
    <scope>NUCLEOTIDE SEQUENCE [LARGE SCALE GENOMIC DNA]</scope>
    <source>
        <strain evidence="3 4">CBS 24483</strain>
    </source>
</reference>
<name>A0ABR1QBB1_9PEZI</name>